<name>A0ABR4P5M3_9HELO</name>
<feature type="region of interest" description="Disordered" evidence="1">
    <location>
        <begin position="186"/>
        <end position="223"/>
    </location>
</feature>
<proteinExistence type="predicted"/>
<feature type="region of interest" description="Disordered" evidence="1">
    <location>
        <begin position="109"/>
        <end position="128"/>
    </location>
</feature>
<dbReference type="EMBL" id="JBFCZG010000009">
    <property type="protein sequence ID" value="KAL3418625.1"/>
    <property type="molecule type" value="Genomic_DNA"/>
</dbReference>
<reference evidence="2 3" key="1">
    <citation type="submission" date="2024-06" db="EMBL/GenBank/DDBJ databases">
        <title>Complete genome of Phlyctema vagabunda strain 19-DSS-EL-015.</title>
        <authorList>
            <person name="Fiorenzani C."/>
        </authorList>
    </citation>
    <scope>NUCLEOTIDE SEQUENCE [LARGE SCALE GENOMIC DNA]</scope>
    <source>
        <strain evidence="2 3">19-DSS-EL-015</strain>
    </source>
</reference>
<keyword evidence="3" id="KW-1185">Reference proteome</keyword>
<gene>
    <name evidence="2" type="ORF">PVAG01_10341</name>
</gene>
<accession>A0ABR4P5M3</accession>
<evidence type="ECO:0000313" key="2">
    <source>
        <dbReference type="EMBL" id="KAL3418625.1"/>
    </source>
</evidence>
<protein>
    <submittedName>
        <fullName evidence="2">Uncharacterized protein</fullName>
    </submittedName>
</protein>
<evidence type="ECO:0000256" key="1">
    <source>
        <dbReference type="SAM" id="MobiDB-lite"/>
    </source>
</evidence>
<sequence>MRVWPQLLKQSKLSMESRPYDTSAERPDQISFSSRVAEAGDDLPGWELVTQTSENESIRAEGVEGDGAMPRSRSSHASRVEHVSTTIREPLNSQTIRRWSWPLRFYREENGPSGSESPSTELSYAESANGALESAPFRAGSISDETIVDEEREVDSYFSGSSTGRSYGEGINAAHESALLQPDDEWGWDVEGSSGDSVLDDPDSPTRMSDIENEEPVPKSERRSSIQFFQDKKGRFSVEIVSRDSPVIDSHITWREAPVLGVSLGPPERWRAWEVPSSIRGSIPPWGWMLMQTIIPPPIIVRTRSCDYTFVHPIRIHCDQYFEDPYLKSTKARVANPHSPKTPSNLRYGRTFYYA</sequence>
<comment type="caution">
    <text evidence="2">The sequence shown here is derived from an EMBL/GenBank/DDBJ whole genome shotgun (WGS) entry which is preliminary data.</text>
</comment>
<feature type="compositionally biased region" description="Low complexity" evidence="1">
    <location>
        <begin position="111"/>
        <end position="121"/>
    </location>
</feature>
<evidence type="ECO:0000313" key="3">
    <source>
        <dbReference type="Proteomes" id="UP001629113"/>
    </source>
</evidence>
<feature type="region of interest" description="Disordered" evidence="1">
    <location>
        <begin position="14"/>
        <end position="83"/>
    </location>
</feature>
<organism evidence="2 3">
    <name type="scientific">Phlyctema vagabunda</name>
    <dbReference type="NCBI Taxonomy" id="108571"/>
    <lineage>
        <taxon>Eukaryota</taxon>
        <taxon>Fungi</taxon>
        <taxon>Dikarya</taxon>
        <taxon>Ascomycota</taxon>
        <taxon>Pezizomycotina</taxon>
        <taxon>Leotiomycetes</taxon>
        <taxon>Helotiales</taxon>
        <taxon>Dermateaceae</taxon>
        <taxon>Phlyctema</taxon>
    </lineage>
</organism>
<dbReference type="Proteomes" id="UP001629113">
    <property type="component" value="Unassembled WGS sequence"/>
</dbReference>